<sequence length="128" mass="15245">MIYLPKKTNVRTKFYESWLTNVEISKLTPPHDGHGFQQTRRNLLIKFHEDWAKNLTTVLTRRPCFFYKLETLLNSADIIRINVLPSFNEDWRINKTSRVLTRLYYSHLRKTAMPPNGHVFQPTGNIHF</sequence>
<protein>
    <submittedName>
        <fullName evidence="1">Uncharacterized protein</fullName>
    </submittedName>
</protein>
<gene>
    <name evidence="1" type="ORF">DPMN_116056</name>
</gene>
<evidence type="ECO:0000313" key="2">
    <source>
        <dbReference type="Proteomes" id="UP000828390"/>
    </source>
</evidence>
<dbReference type="Proteomes" id="UP000828390">
    <property type="component" value="Unassembled WGS sequence"/>
</dbReference>
<comment type="caution">
    <text evidence="1">The sequence shown here is derived from an EMBL/GenBank/DDBJ whole genome shotgun (WGS) entry which is preliminary data.</text>
</comment>
<organism evidence="1 2">
    <name type="scientific">Dreissena polymorpha</name>
    <name type="common">Zebra mussel</name>
    <name type="synonym">Mytilus polymorpha</name>
    <dbReference type="NCBI Taxonomy" id="45954"/>
    <lineage>
        <taxon>Eukaryota</taxon>
        <taxon>Metazoa</taxon>
        <taxon>Spiralia</taxon>
        <taxon>Lophotrochozoa</taxon>
        <taxon>Mollusca</taxon>
        <taxon>Bivalvia</taxon>
        <taxon>Autobranchia</taxon>
        <taxon>Heteroconchia</taxon>
        <taxon>Euheterodonta</taxon>
        <taxon>Imparidentia</taxon>
        <taxon>Neoheterodontei</taxon>
        <taxon>Myida</taxon>
        <taxon>Dreissenoidea</taxon>
        <taxon>Dreissenidae</taxon>
        <taxon>Dreissena</taxon>
    </lineage>
</organism>
<accession>A0A9D4KN55</accession>
<reference evidence="1" key="2">
    <citation type="submission" date="2020-11" db="EMBL/GenBank/DDBJ databases">
        <authorList>
            <person name="McCartney M.A."/>
            <person name="Auch B."/>
            <person name="Kono T."/>
            <person name="Mallez S."/>
            <person name="Becker A."/>
            <person name="Gohl D.M."/>
            <person name="Silverstein K.A.T."/>
            <person name="Koren S."/>
            <person name="Bechman K.B."/>
            <person name="Herman A."/>
            <person name="Abrahante J.E."/>
            <person name="Garbe J."/>
        </authorList>
    </citation>
    <scope>NUCLEOTIDE SEQUENCE</scope>
    <source>
        <strain evidence="1">Duluth1</strain>
        <tissue evidence="1">Whole animal</tissue>
    </source>
</reference>
<keyword evidence="2" id="KW-1185">Reference proteome</keyword>
<dbReference type="EMBL" id="JAIWYP010000004">
    <property type="protein sequence ID" value="KAH3842559.1"/>
    <property type="molecule type" value="Genomic_DNA"/>
</dbReference>
<proteinExistence type="predicted"/>
<evidence type="ECO:0000313" key="1">
    <source>
        <dbReference type="EMBL" id="KAH3842559.1"/>
    </source>
</evidence>
<name>A0A9D4KN55_DREPO</name>
<reference evidence="1" key="1">
    <citation type="journal article" date="2019" name="bioRxiv">
        <title>The Genome of the Zebra Mussel, Dreissena polymorpha: A Resource for Invasive Species Research.</title>
        <authorList>
            <person name="McCartney M.A."/>
            <person name="Auch B."/>
            <person name="Kono T."/>
            <person name="Mallez S."/>
            <person name="Zhang Y."/>
            <person name="Obille A."/>
            <person name="Becker A."/>
            <person name="Abrahante J.E."/>
            <person name="Garbe J."/>
            <person name="Badalamenti J.P."/>
            <person name="Herman A."/>
            <person name="Mangelson H."/>
            <person name="Liachko I."/>
            <person name="Sullivan S."/>
            <person name="Sone E.D."/>
            <person name="Koren S."/>
            <person name="Silverstein K.A.T."/>
            <person name="Beckman K.B."/>
            <person name="Gohl D.M."/>
        </authorList>
    </citation>
    <scope>NUCLEOTIDE SEQUENCE</scope>
    <source>
        <strain evidence="1">Duluth1</strain>
        <tissue evidence="1">Whole animal</tissue>
    </source>
</reference>
<dbReference type="AlphaFoldDB" id="A0A9D4KN55"/>